<dbReference type="EMBL" id="JABXOR010000670">
    <property type="protein sequence ID" value="NVP00692.1"/>
    <property type="molecule type" value="Genomic_DNA"/>
</dbReference>
<dbReference type="InterPro" id="IPR009649">
    <property type="entry name" value="TraU"/>
</dbReference>
<comment type="caution">
    <text evidence="2">The sequence shown here is derived from an EMBL/GenBank/DDBJ whole genome shotgun (WGS) entry which is preliminary data.</text>
</comment>
<feature type="chain" id="PRO_5032666589" evidence="1">
    <location>
        <begin position="25"/>
        <end position="339"/>
    </location>
</feature>
<proteinExistence type="predicted"/>
<accession>A0A850QQN2</accession>
<dbReference type="Pfam" id="PF06834">
    <property type="entry name" value="TraU"/>
    <property type="match status" value="1"/>
</dbReference>
<feature type="signal peptide" evidence="1">
    <location>
        <begin position="1"/>
        <end position="24"/>
    </location>
</feature>
<gene>
    <name evidence="2" type="ORF">HWA77_10760</name>
</gene>
<reference evidence="2 3" key="1">
    <citation type="submission" date="2020-06" db="EMBL/GenBank/DDBJ databases">
        <title>Photobacterium damselae subsp. damselae comparative genomics.</title>
        <authorList>
            <person name="Osorio C.R."/>
        </authorList>
    </citation>
    <scope>NUCLEOTIDE SEQUENCE [LARGE SCALE GENOMIC DNA]</scope>
    <source>
        <strain evidence="2 3">TW250/03</strain>
    </source>
</reference>
<evidence type="ECO:0000256" key="1">
    <source>
        <dbReference type="SAM" id="SignalP"/>
    </source>
</evidence>
<organism evidence="2 3">
    <name type="scientific">Photobacterium damselae subsp. damselae</name>
    <name type="common">Listonella damsela</name>
    <dbReference type="NCBI Taxonomy" id="85581"/>
    <lineage>
        <taxon>Bacteria</taxon>
        <taxon>Pseudomonadati</taxon>
        <taxon>Pseudomonadota</taxon>
        <taxon>Gammaproteobacteria</taxon>
        <taxon>Vibrionales</taxon>
        <taxon>Vibrionaceae</taxon>
        <taxon>Photobacterium</taxon>
    </lineage>
</organism>
<evidence type="ECO:0000313" key="3">
    <source>
        <dbReference type="Proteomes" id="UP000533429"/>
    </source>
</evidence>
<keyword evidence="1" id="KW-0732">Signal</keyword>
<protein>
    <submittedName>
        <fullName evidence="2">TraU family protein</fullName>
    </submittedName>
</protein>
<name>A0A850QQN2_PHODD</name>
<dbReference type="AlphaFoldDB" id="A0A850QQN2"/>
<evidence type="ECO:0000313" key="2">
    <source>
        <dbReference type="EMBL" id="NVP00692.1"/>
    </source>
</evidence>
<feature type="non-terminal residue" evidence="2">
    <location>
        <position position="339"/>
    </location>
</feature>
<sequence length="339" mass="37259">MKLNKVLSLTIGLIAGGISISANADDFTLGKCQDADVLSGSLITDVPWSALYPIRLAGIRISPKGDGAPSEATRDSMCACEDDLGIYVPGVTQSMYEPARLIELVRQPNCHMVLGGAVIETTNGRKRGKIGTSTETIENQTGFWHYHYYSYPLLLMLELLVPNRCGDGIVGMDLMYLSELDVTWSDSEIAFFANPEAAIFNNPISIAACAGDAAAAATGNPIDGMFWCAGAWGQMYPLTGYTQQNTSIPTKTSLLATRSVAALHRRLLAYKTMGDDAMCDSVIFPTIPKSQYKMNMMYPIPERDDTHKIGELSMKWGEWRTMPSKEDAVYMLWRWNDCC</sequence>
<dbReference type="Proteomes" id="UP000533429">
    <property type="component" value="Unassembled WGS sequence"/>
</dbReference>